<dbReference type="AlphaFoldDB" id="A0A316ULC3"/>
<organism evidence="20 21">
    <name type="scientific">Pseudomicrostroma glucosiphilum</name>
    <dbReference type="NCBI Taxonomy" id="1684307"/>
    <lineage>
        <taxon>Eukaryota</taxon>
        <taxon>Fungi</taxon>
        <taxon>Dikarya</taxon>
        <taxon>Basidiomycota</taxon>
        <taxon>Ustilaginomycotina</taxon>
        <taxon>Exobasidiomycetes</taxon>
        <taxon>Microstromatales</taxon>
        <taxon>Microstromatales incertae sedis</taxon>
        <taxon>Pseudomicrostroma</taxon>
    </lineage>
</organism>
<dbReference type="PIRSF" id="PIRSF000345">
    <property type="entry name" value="OLE1"/>
    <property type="match status" value="1"/>
</dbReference>
<evidence type="ECO:0000313" key="21">
    <source>
        <dbReference type="Proteomes" id="UP000245942"/>
    </source>
</evidence>
<reference evidence="20 21" key="1">
    <citation type="journal article" date="2018" name="Mol. Biol. Evol.">
        <title>Broad Genomic Sampling Reveals a Smut Pathogenic Ancestry of the Fungal Clade Ustilaginomycotina.</title>
        <authorList>
            <person name="Kijpornyongpan T."/>
            <person name="Mondo S.J."/>
            <person name="Barry K."/>
            <person name="Sandor L."/>
            <person name="Lee J."/>
            <person name="Lipzen A."/>
            <person name="Pangilinan J."/>
            <person name="LaButti K."/>
            <person name="Hainaut M."/>
            <person name="Henrissat B."/>
            <person name="Grigoriev I.V."/>
            <person name="Spatafora J.W."/>
            <person name="Aime M.C."/>
        </authorList>
    </citation>
    <scope>NUCLEOTIDE SEQUENCE [LARGE SCALE GENOMIC DNA]</scope>
    <source>
        <strain evidence="20 21">MCA 4718</strain>
    </source>
</reference>
<dbReference type="FunFam" id="3.10.120.10:FF:000004">
    <property type="entry name" value="Acyl-CoA desaturase"/>
    <property type="match status" value="1"/>
</dbReference>
<dbReference type="GeneID" id="37011806"/>
<feature type="transmembrane region" description="Helical" evidence="18">
    <location>
        <begin position="72"/>
        <end position="92"/>
    </location>
</feature>
<proteinExistence type="inferred from homology"/>
<evidence type="ECO:0000256" key="13">
    <source>
        <dbReference type="ARBA" id="ARBA00023098"/>
    </source>
</evidence>
<dbReference type="InterPro" id="IPR036400">
    <property type="entry name" value="Cyt_B5-like_heme/steroid_sf"/>
</dbReference>
<keyword evidence="8 16" id="KW-0276">Fatty acid metabolism</keyword>
<keyword evidence="10 18" id="KW-1133">Transmembrane helix</keyword>
<dbReference type="GO" id="GO:0006636">
    <property type="term" value="P:unsaturated fatty acid biosynthetic process"/>
    <property type="evidence" value="ECO:0007669"/>
    <property type="project" value="UniProtKB-UniRule"/>
</dbReference>
<evidence type="ECO:0000256" key="8">
    <source>
        <dbReference type="ARBA" id="ARBA00022832"/>
    </source>
</evidence>
<keyword evidence="15 16" id="KW-0275">Fatty acid biosynthesis</keyword>
<dbReference type="STRING" id="1684307.A0A316ULC3"/>
<dbReference type="SUPFAM" id="SSF55856">
    <property type="entry name" value="Cytochrome b5-like heme/steroid binding domain"/>
    <property type="match status" value="1"/>
</dbReference>
<dbReference type="PROSITE" id="PS50255">
    <property type="entry name" value="CYTOCHROME_B5_2"/>
    <property type="match status" value="1"/>
</dbReference>
<protein>
    <recommendedName>
        <fullName evidence="16">Acyl-CoA desaturase</fullName>
        <ecNumber evidence="16">1.14.19.1</ecNumber>
    </recommendedName>
</protein>
<feature type="transmembrane region" description="Helical" evidence="18">
    <location>
        <begin position="134"/>
        <end position="154"/>
    </location>
</feature>
<dbReference type="GO" id="GO:0004768">
    <property type="term" value="F:stearoyl-CoA 9-desaturase activity"/>
    <property type="evidence" value="ECO:0007669"/>
    <property type="project" value="UniProtKB-UniRule"/>
</dbReference>
<dbReference type="PRINTS" id="PR00075">
    <property type="entry name" value="FACDDSATRASE"/>
</dbReference>
<comment type="catalytic activity">
    <reaction evidence="16">
        <text>octadecanoyl-CoA + 2 Fe(II)-[cytochrome b5] + O2 + 2 H(+) = (9Z)-octadecenoyl-CoA + 2 Fe(III)-[cytochrome b5] + 2 H2O</text>
        <dbReference type="Rhea" id="RHEA:19721"/>
        <dbReference type="Rhea" id="RHEA-COMP:10438"/>
        <dbReference type="Rhea" id="RHEA-COMP:10439"/>
        <dbReference type="ChEBI" id="CHEBI:15377"/>
        <dbReference type="ChEBI" id="CHEBI:15378"/>
        <dbReference type="ChEBI" id="CHEBI:15379"/>
        <dbReference type="ChEBI" id="CHEBI:29033"/>
        <dbReference type="ChEBI" id="CHEBI:29034"/>
        <dbReference type="ChEBI" id="CHEBI:57387"/>
        <dbReference type="ChEBI" id="CHEBI:57394"/>
        <dbReference type="EC" id="1.14.19.1"/>
    </reaction>
</comment>
<dbReference type="GO" id="GO:0005789">
    <property type="term" value="C:endoplasmic reticulum membrane"/>
    <property type="evidence" value="ECO:0007669"/>
    <property type="project" value="TreeGrafter"/>
</dbReference>
<sequence>MDQLSPPASDASDDERVAVPSTGGRKKVSNKWEKADGVKHADGAIPDDYVTRTLEREPPLPPIEWKNVLSEIQWVSATVLTVTPLLAIYGMFTTPLSWKTFIWSFIYYFFTGLGITAGYHRLWAHRSYTASLPLQYFLAFMGTGAVQGSIHWWARGHRAHHRYTDTDLDPYGAHNGLLWSHLGWMIVKPRRKPGVADISDLRRNSVIKFQHKFYLPLILIMGFVFPTAVAGFGWGDWRGGFFYAAVARLVFVHHSTFCVNSLAHWLGEASFDNKMTPRDHFITALVTVGEGYHNFHHQFPMDYRNAIKWHQYDPTKWFIGSMKALGLASHLKTFPDNEIKKGQLAMQLQQAHEKQEALSWPKSSNDLPVISWDEFKDESKNRPLVCVAGFIHDISSFLDEHPGGRHLLAARIGQDCTSAFNGGVYDHSNAAHNLLSMMRVGVLDGGYQLAEKEKVEGEVEKSEINSSLLNDDLAAQVSARKSVSSKATAYVVPGQAYHIDKRAELKANVRDKSGKVGRVF</sequence>
<evidence type="ECO:0000256" key="15">
    <source>
        <dbReference type="ARBA" id="ARBA00023160"/>
    </source>
</evidence>
<dbReference type="CDD" id="cd03505">
    <property type="entry name" value="Delta9-FADS-like"/>
    <property type="match status" value="1"/>
</dbReference>
<dbReference type="PANTHER" id="PTHR11351">
    <property type="entry name" value="ACYL-COA DESATURASE"/>
    <property type="match status" value="1"/>
</dbReference>
<keyword evidence="12 16" id="KW-0408">Iron</keyword>
<keyword evidence="13 16" id="KW-0443">Lipid metabolism</keyword>
<dbReference type="InterPro" id="IPR018506">
    <property type="entry name" value="Cyt_B5_heme-BS"/>
</dbReference>
<dbReference type="Pfam" id="PF00173">
    <property type="entry name" value="Cyt-b5"/>
    <property type="match status" value="1"/>
</dbReference>
<keyword evidence="6 18" id="KW-0812">Transmembrane</keyword>
<accession>A0A316ULC3</accession>
<evidence type="ECO:0000256" key="18">
    <source>
        <dbReference type="SAM" id="Phobius"/>
    </source>
</evidence>
<evidence type="ECO:0000256" key="6">
    <source>
        <dbReference type="ARBA" id="ARBA00022692"/>
    </source>
</evidence>
<keyword evidence="14 18" id="KW-0472">Membrane</keyword>
<name>A0A316ULC3_9BASI</name>
<dbReference type="PROSITE" id="PS00476">
    <property type="entry name" value="FATTY_ACID_DESATUR_1"/>
    <property type="match status" value="1"/>
</dbReference>
<dbReference type="PROSITE" id="PS00191">
    <property type="entry name" value="CYTOCHROME_B5_1"/>
    <property type="match status" value="1"/>
</dbReference>
<evidence type="ECO:0000256" key="14">
    <source>
        <dbReference type="ARBA" id="ARBA00023136"/>
    </source>
</evidence>
<dbReference type="GO" id="GO:0020037">
    <property type="term" value="F:heme binding"/>
    <property type="evidence" value="ECO:0007669"/>
    <property type="project" value="InterPro"/>
</dbReference>
<evidence type="ECO:0000256" key="10">
    <source>
        <dbReference type="ARBA" id="ARBA00022989"/>
    </source>
</evidence>
<keyword evidence="4 16" id="KW-0444">Lipid biosynthesis</keyword>
<dbReference type="GO" id="GO:0005506">
    <property type="term" value="F:iron ion binding"/>
    <property type="evidence" value="ECO:0007669"/>
    <property type="project" value="TreeGrafter"/>
</dbReference>
<dbReference type="InterPro" id="IPR015876">
    <property type="entry name" value="Acyl-CoA_DS"/>
</dbReference>
<evidence type="ECO:0000259" key="19">
    <source>
        <dbReference type="PROSITE" id="PS50255"/>
    </source>
</evidence>
<evidence type="ECO:0000313" key="20">
    <source>
        <dbReference type="EMBL" id="PWN24005.1"/>
    </source>
</evidence>
<evidence type="ECO:0000256" key="5">
    <source>
        <dbReference type="ARBA" id="ARBA00022617"/>
    </source>
</evidence>
<dbReference type="InterPro" id="IPR001522">
    <property type="entry name" value="FADS-1_CS"/>
</dbReference>
<evidence type="ECO:0000256" key="7">
    <source>
        <dbReference type="ARBA" id="ARBA00022723"/>
    </source>
</evidence>
<dbReference type="InterPro" id="IPR009160">
    <property type="entry name" value="Acyl-CoA_deSatase_haem/ster-bd"/>
</dbReference>
<keyword evidence="21" id="KW-1185">Reference proteome</keyword>
<feature type="transmembrane region" description="Helical" evidence="18">
    <location>
        <begin position="213"/>
        <end position="235"/>
    </location>
</feature>
<evidence type="ECO:0000256" key="2">
    <source>
        <dbReference type="ARBA" id="ARBA00009295"/>
    </source>
</evidence>
<comment type="similarity">
    <text evidence="2 16">Belongs to the fatty acid desaturase type 1 family.</text>
</comment>
<evidence type="ECO:0000256" key="1">
    <source>
        <dbReference type="ARBA" id="ARBA00004141"/>
    </source>
</evidence>
<evidence type="ECO:0000256" key="11">
    <source>
        <dbReference type="ARBA" id="ARBA00023002"/>
    </source>
</evidence>
<evidence type="ECO:0000256" key="12">
    <source>
        <dbReference type="ARBA" id="ARBA00023004"/>
    </source>
</evidence>
<dbReference type="EC" id="1.14.19.1" evidence="16"/>
<dbReference type="EMBL" id="KZ819321">
    <property type="protein sequence ID" value="PWN24005.1"/>
    <property type="molecule type" value="Genomic_DNA"/>
</dbReference>
<dbReference type="SMART" id="SM01117">
    <property type="entry name" value="Cyt-b5"/>
    <property type="match status" value="1"/>
</dbReference>
<dbReference type="Gene3D" id="3.10.120.10">
    <property type="entry name" value="Cytochrome b5-like heme/steroid binding domain"/>
    <property type="match status" value="1"/>
</dbReference>
<comment type="function">
    <text evidence="16">Stearoyl-CoA desaturase that utilizes O(2) and electrons from reduced cytochrome b5 to introduce the first double bond into saturated fatty acyl-CoA substrates.</text>
</comment>
<evidence type="ECO:0000256" key="17">
    <source>
        <dbReference type="SAM" id="MobiDB-lite"/>
    </source>
</evidence>
<dbReference type="InterPro" id="IPR001199">
    <property type="entry name" value="Cyt_B5-like_heme/steroid-bd"/>
</dbReference>
<evidence type="ECO:0000256" key="3">
    <source>
        <dbReference type="ARBA" id="ARBA00022448"/>
    </source>
</evidence>
<dbReference type="Proteomes" id="UP000245942">
    <property type="component" value="Unassembled WGS sequence"/>
</dbReference>
<dbReference type="Pfam" id="PF00487">
    <property type="entry name" value="FA_desaturase"/>
    <property type="match status" value="1"/>
</dbReference>
<feature type="domain" description="Cytochrome b5 heme-binding" evidence="19">
    <location>
        <begin position="376"/>
        <end position="444"/>
    </location>
</feature>
<feature type="region of interest" description="Disordered" evidence="17">
    <location>
        <begin position="1"/>
        <end position="33"/>
    </location>
</feature>
<comment type="cofactor">
    <cofactor evidence="16">
        <name>Fe(2+)</name>
        <dbReference type="ChEBI" id="CHEBI:29033"/>
    </cofactor>
    <text evidence="16">Expected to bind 2 Fe(2+) ions per subunit.</text>
</comment>
<keyword evidence="11 16" id="KW-0560">Oxidoreductase</keyword>
<dbReference type="InterPro" id="IPR005804">
    <property type="entry name" value="FA_desaturase_dom"/>
</dbReference>
<keyword evidence="3 16" id="KW-0813">Transport</keyword>
<evidence type="ECO:0000256" key="4">
    <source>
        <dbReference type="ARBA" id="ARBA00022516"/>
    </source>
</evidence>
<dbReference type="OrthoDB" id="10260134at2759"/>
<comment type="subcellular location">
    <subcellularLocation>
        <location evidence="1">Membrane</location>
        <topology evidence="1">Multi-pass membrane protein</topology>
    </subcellularLocation>
</comment>
<dbReference type="RefSeq" id="XP_025351165.1">
    <property type="nucleotide sequence ID" value="XM_025490072.1"/>
</dbReference>
<dbReference type="PANTHER" id="PTHR11351:SF31">
    <property type="entry name" value="DESATURASE 1, ISOFORM A-RELATED"/>
    <property type="match status" value="1"/>
</dbReference>
<keyword evidence="9 16" id="KW-0249">Electron transport</keyword>
<feature type="transmembrane region" description="Helical" evidence="18">
    <location>
        <begin position="101"/>
        <end position="122"/>
    </location>
</feature>
<gene>
    <name evidence="20" type="ORF">BCV69DRAFT_243498</name>
</gene>
<evidence type="ECO:0000256" key="9">
    <source>
        <dbReference type="ARBA" id="ARBA00022982"/>
    </source>
</evidence>
<evidence type="ECO:0000256" key="16">
    <source>
        <dbReference type="PIRNR" id="PIRNR000345"/>
    </source>
</evidence>
<keyword evidence="7 16" id="KW-0479">Metal-binding</keyword>
<keyword evidence="5 16" id="KW-0349">Heme</keyword>